<evidence type="ECO:0000313" key="3">
    <source>
        <dbReference type="EMBL" id="EAR92230.1"/>
    </source>
</evidence>
<dbReference type="Proteomes" id="UP000009168">
    <property type="component" value="Unassembled WGS sequence"/>
</dbReference>
<feature type="region of interest" description="Disordered" evidence="2">
    <location>
        <begin position="384"/>
        <end position="418"/>
    </location>
</feature>
<name>Q235Q0_TETTS</name>
<keyword evidence="4" id="KW-1185">Reference proteome</keyword>
<dbReference type="RefSeq" id="XP_001012475.1">
    <property type="nucleotide sequence ID" value="XM_001012475.1"/>
</dbReference>
<feature type="coiled-coil region" evidence="1">
    <location>
        <begin position="506"/>
        <end position="592"/>
    </location>
</feature>
<dbReference type="EMBL" id="GG662759">
    <property type="protein sequence ID" value="EAR92230.1"/>
    <property type="molecule type" value="Genomic_DNA"/>
</dbReference>
<evidence type="ECO:0000256" key="2">
    <source>
        <dbReference type="SAM" id="MobiDB-lite"/>
    </source>
</evidence>
<protein>
    <submittedName>
        <fullName evidence="3">Uncharacterized protein</fullName>
    </submittedName>
</protein>
<accession>Q235Q0</accession>
<feature type="coiled-coil region" evidence="1">
    <location>
        <begin position="644"/>
        <end position="671"/>
    </location>
</feature>
<evidence type="ECO:0000256" key="1">
    <source>
        <dbReference type="SAM" id="Coils"/>
    </source>
</evidence>
<sequence length="808" mass="95880">MSQKLQHSSRFQTPSKTIKIQDFYNPEASYSSKFEEGMFLKIQIKDIDEEGGSYKINGQQYPKILGLSCDVFVNSVLEQRVKYYNQRVLQQLGQQNAIVPKEVTLFLAKEDKIHFRIFDCIQQQNNAKSSYEGGQMQQNQDANIHDIERQLGEKTLDYSFFQQFLNDKSYKWISFPRLVPSIVSSEKRKMGYIIDPEEKPSKKLQQQNGESVTKVLFEFERISLKTLSPMKVKIEQGLEHYQDPLDENHPALLNRITDILTDVNCLKAFSNYQLISCEQQNQNEQQLKYYQKCTQIQSYLLNLQQALYNKYSQIISSNKSQNTPIKPNTKNEIVLVQQIFISPEKQKIQSIQASNNLNNNNDSREIREQQEIDRFQRQSNENFINQQGRQEMRLENDSQQRSSRNFYNQQASSGKKQNQIQLNFDVQTQSYLFQNGNDNSSKKIVQQEVRNQQIQKPISVQLERTSYDEICDDLQKIQSDVVQMYDQLHQAKYLRDYIQQSPNLEAELIKQNINDKQEKNEKLHKIINQYTDRIKQNSIIDSNIDVRINTLQSIQEKLQEEAKICTEELENLLKKEQQLEKKVNRIKQSNELIQIDLKNINDAKDNMKKFNINFETLQNFKDKFKKTDLKTKEMQTVFDKMYEQKLENVKLEEYRNQLKKLKMMKEEQKKGYKIFCEVENPQDVSVNQYVRRFMKVNGTEIPHNQWKIDKDFQQEQIEEDEENEDHINHSDYNNINQDISIEIRKRNISEINQDLNNNNNNNNNNDITQFSVLQNSQQYNFEQNNQIYQEIKERKSAINNLLNTIYNL</sequence>
<feature type="compositionally biased region" description="Polar residues" evidence="2">
    <location>
        <begin position="399"/>
        <end position="418"/>
    </location>
</feature>
<gene>
    <name evidence="3" type="ORF">TTHERM_01051790</name>
</gene>
<organism evidence="3 4">
    <name type="scientific">Tetrahymena thermophila (strain SB210)</name>
    <dbReference type="NCBI Taxonomy" id="312017"/>
    <lineage>
        <taxon>Eukaryota</taxon>
        <taxon>Sar</taxon>
        <taxon>Alveolata</taxon>
        <taxon>Ciliophora</taxon>
        <taxon>Intramacronucleata</taxon>
        <taxon>Oligohymenophorea</taxon>
        <taxon>Hymenostomatida</taxon>
        <taxon>Tetrahymenina</taxon>
        <taxon>Tetrahymenidae</taxon>
        <taxon>Tetrahymena</taxon>
    </lineage>
</organism>
<dbReference type="HOGENOM" id="CLU_349014_0_0_1"/>
<evidence type="ECO:0000313" key="4">
    <source>
        <dbReference type="Proteomes" id="UP000009168"/>
    </source>
</evidence>
<dbReference type="AlphaFoldDB" id="Q235Q0"/>
<reference evidence="4" key="1">
    <citation type="journal article" date="2006" name="PLoS Biol.">
        <title>Macronuclear genome sequence of the ciliate Tetrahymena thermophila, a model eukaryote.</title>
        <authorList>
            <person name="Eisen J.A."/>
            <person name="Coyne R.S."/>
            <person name="Wu M."/>
            <person name="Wu D."/>
            <person name="Thiagarajan M."/>
            <person name="Wortman J.R."/>
            <person name="Badger J.H."/>
            <person name="Ren Q."/>
            <person name="Amedeo P."/>
            <person name="Jones K.M."/>
            <person name="Tallon L.J."/>
            <person name="Delcher A.L."/>
            <person name="Salzberg S.L."/>
            <person name="Silva J.C."/>
            <person name="Haas B.J."/>
            <person name="Majoros W.H."/>
            <person name="Farzad M."/>
            <person name="Carlton J.M."/>
            <person name="Smith R.K. Jr."/>
            <person name="Garg J."/>
            <person name="Pearlman R.E."/>
            <person name="Karrer K.M."/>
            <person name="Sun L."/>
            <person name="Manning G."/>
            <person name="Elde N.C."/>
            <person name="Turkewitz A.P."/>
            <person name="Asai D.J."/>
            <person name="Wilkes D.E."/>
            <person name="Wang Y."/>
            <person name="Cai H."/>
            <person name="Collins K."/>
            <person name="Stewart B.A."/>
            <person name="Lee S.R."/>
            <person name="Wilamowska K."/>
            <person name="Weinberg Z."/>
            <person name="Ruzzo W.L."/>
            <person name="Wloga D."/>
            <person name="Gaertig J."/>
            <person name="Frankel J."/>
            <person name="Tsao C.-C."/>
            <person name="Gorovsky M.A."/>
            <person name="Keeling P.J."/>
            <person name="Waller R.F."/>
            <person name="Patron N.J."/>
            <person name="Cherry J.M."/>
            <person name="Stover N.A."/>
            <person name="Krieger C.J."/>
            <person name="del Toro C."/>
            <person name="Ryder H.F."/>
            <person name="Williamson S.C."/>
            <person name="Barbeau R.A."/>
            <person name="Hamilton E.P."/>
            <person name="Orias E."/>
        </authorList>
    </citation>
    <scope>NUCLEOTIDE SEQUENCE [LARGE SCALE GENOMIC DNA]</scope>
    <source>
        <strain evidence="4">SB210</strain>
    </source>
</reference>
<proteinExistence type="predicted"/>
<dbReference type="KEGG" id="tet:TTHERM_01051790"/>
<dbReference type="InParanoid" id="Q235Q0"/>
<dbReference type="GeneID" id="7835625"/>
<keyword evidence="1" id="KW-0175">Coiled coil</keyword>